<evidence type="ECO:0000313" key="2">
    <source>
        <dbReference type="Proteomes" id="UP000002640"/>
    </source>
</evidence>
<dbReference type="EMBL" id="JH159152">
    <property type="protein sequence ID" value="EGZ26035.1"/>
    <property type="molecule type" value="Genomic_DNA"/>
</dbReference>
<dbReference type="OMA" id="DQYDEAI"/>
<reference evidence="1 2" key="1">
    <citation type="journal article" date="2006" name="Science">
        <title>Phytophthora genome sequences uncover evolutionary origins and mechanisms of pathogenesis.</title>
        <authorList>
            <person name="Tyler B.M."/>
            <person name="Tripathy S."/>
            <person name="Zhang X."/>
            <person name="Dehal P."/>
            <person name="Jiang R.H."/>
            <person name="Aerts A."/>
            <person name="Arredondo F.D."/>
            <person name="Baxter L."/>
            <person name="Bensasson D."/>
            <person name="Beynon J.L."/>
            <person name="Chapman J."/>
            <person name="Damasceno C.M."/>
            <person name="Dorrance A.E."/>
            <person name="Dou D."/>
            <person name="Dickerman A.W."/>
            <person name="Dubchak I.L."/>
            <person name="Garbelotto M."/>
            <person name="Gijzen M."/>
            <person name="Gordon S.G."/>
            <person name="Govers F."/>
            <person name="Grunwald N.J."/>
            <person name="Huang W."/>
            <person name="Ivors K.L."/>
            <person name="Jones R.W."/>
            <person name="Kamoun S."/>
            <person name="Krampis K."/>
            <person name="Lamour K.H."/>
            <person name="Lee M.K."/>
            <person name="McDonald W.H."/>
            <person name="Medina M."/>
            <person name="Meijer H.J."/>
            <person name="Nordberg E.K."/>
            <person name="Maclean D.J."/>
            <person name="Ospina-Giraldo M.D."/>
            <person name="Morris P.F."/>
            <person name="Phuntumart V."/>
            <person name="Putnam N.H."/>
            <person name="Rash S."/>
            <person name="Rose J.K."/>
            <person name="Sakihama Y."/>
            <person name="Salamov A.A."/>
            <person name="Savidor A."/>
            <person name="Scheuring C.F."/>
            <person name="Smith B.M."/>
            <person name="Sobral B.W."/>
            <person name="Terry A."/>
            <person name="Torto-Alalibo T.A."/>
            <person name="Win J."/>
            <person name="Xu Z."/>
            <person name="Zhang H."/>
            <person name="Grigoriev I.V."/>
            <person name="Rokhsar D.S."/>
            <person name="Boore J.L."/>
        </authorList>
    </citation>
    <scope>NUCLEOTIDE SEQUENCE [LARGE SCALE GENOMIC DNA]</scope>
    <source>
        <strain evidence="1 2">P6497</strain>
    </source>
</reference>
<proteinExistence type="predicted"/>
<evidence type="ECO:0000313" key="1">
    <source>
        <dbReference type="EMBL" id="EGZ26035.1"/>
    </source>
</evidence>
<accession>G4YVK3</accession>
<evidence type="ECO:0008006" key="3">
    <source>
        <dbReference type="Google" id="ProtNLM"/>
    </source>
</evidence>
<dbReference type="GeneID" id="20645535"/>
<dbReference type="PANTHER" id="PTHR40866:SF1">
    <property type="entry name" value="BED-TYPE DOMAIN-CONTAINING PROTEIN"/>
    <property type="match status" value="1"/>
</dbReference>
<dbReference type="PANTHER" id="PTHR40866">
    <property type="entry name" value="BED-TYPE DOMAIN-CONTAINING PROTEIN"/>
    <property type="match status" value="1"/>
</dbReference>
<keyword evidence="2" id="KW-1185">Reference proteome</keyword>
<sequence>MLATPRPPRTAAFANRQVSNFYFRPCRDQYDEAILEYFRCRCGAVRKRVTGTRYSNLMQHIRREHPSYSEEILTATPGQTGSLAHYVRHSAQNLFGWPGWLVNYTRLQPVSVETLRRVMDAVTRCVEHAIAAEMPEEFGRIFDGWSHDSEHNIAVFACYEVDGVLRCPLLCMAPLVNDETDDFSAASHQAFLATMLARDYQKRLDQVLFLVGDNCGVNRRLATLMGVPLFGCASHRLNRAVAARLSECAEDVDMVQALMVKLRTLHHSAKLRFKTDLRPIIRQQTRWEDDELAELLPPAASKRRLRDLLGELKDVESVSKALQGADANLLDVRVWFDGLIAAKPSYARYLAPRADIVYCPDFEAGCVKKAALERFLAAPPAGEGEQEEKDEEASISFMERLQKCRRLEEHQPCYELLASIPPTSNVVERFFSIARATFGLQRHALQPYTLEMLLFLRQNADYWDARTVESAE</sequence>
<name>G4YVK3_PHYSP</name>
<dbReference type="SUPFAM" id="SSF53098">
    <property type="entry name" value="Ribonuclease H-like"/>
    <property type="match status" value="1"/>
</dbReference>
<dbReference type="KEGG" id="psoj:PHYSODRAFT_326975"/>
<organism evidence="1 2">
    <name type="scientific">Phytophthora sojae (strain P6497)</name>
    <name type="common">Soybean stem and root rot agent</name>
    <name type="synonym">Phytophthora megasperma f. sp. glycines</name>
    <dbReference type="NCBI Taxonomy" id="1094619"/>
    <lineage>
        <taxon>Eukaryota</taxon>
        <taxon>Sar</taxon>
        <taxon>Stramenopiles</taxon>
        <taxon>Oomycota</taxon>
        <taxon>Peronosporomycetes</taxon>
        <taxon>Peronosporales</taxon>
        <taxon>Peronosporaceae</taxon>
        <taxon>Phytophthora</taxon>
    </lineage>
</organism>
<dbReference type="InterPro" id="IPR012337">
    <property type="entry name" value="RNaseH-like_sf"/>
</dbReference>
<dbReference type="InParanoid" id="G4YVK3"/>
<protein>
    <recommendedName>
        <fullName evidence="3">HAT C-terminal dimerisation domain-containing protein</fullName>
    </recommendedName>
</protein>
<dbReference type="AlphaFoldDB" id="G4YVK3"/>
<dbReference type="RefSeq" id="XP_009521323.1">
    <property type="nucleotide sequence ID" value="XM_009523028.1"/>
</dbReference>
<gene>
    <name evidence="1" type="ORF">PHYSODRAFT_326975</name>
</gene>
<dbReference type="Proteomes" id="UP000002640">
    <property type="component" value="Unassembled WGS sequence"/>
</dbReference>